<sequence>MPTRRDLRKGSHQRVRGFSDFDGKPLVIDVAGHSHTHPLTSFHNHACADDHNAPNRSSIIRSLPSRATQFEP</sequence>
<dbReference type="Proteomes" id="UP001465976">
    <property type="component" value="Unassembled WGS sequence"/>
</dbReference>
<accession>A0ABR3EN14</accession>
<feature type="region of interest" description="Disordered" evidence="1">
    <location>
        <begin position="48"/>
        <end position="72"/>
    </location>
</feature>
<evidence type="ECO:0000313" key="2">
    <source>
        <dbReference type="EMBL" id="KAL0564269.1"/>
    </source>
</evidence>
<keyword evidence="3" id="KW-1185">Reference proteome</keyword>
<organism evidence="2 3">
    <name type="scientific">Marasmius crinis-equi</name>
    <dbReference type="NCBI Taxonomy" id="585013"/>
    <lineage>
        <taxon>Eukaryota</taxon>
        <taxon>Fungi</taxon>
        <taxon>Dikarya</taxon>
        <taxon>Basidiomycota</taxon>
        <taxon>Agaricomycotina</taxon>
        <taxon>Agaricomycetes</taxon>
        <taxon>Agaricomycetidae</taxon>
        <taxon>Agaricales</taxon>
        <taxon>Marasmiineae</taxon>
        <taxon>Marasmiaceae</taxon>
        <taxon>Marasmius</taxon>
    </lineage>
</organism>
<protein>
    <submittedName>
        <fullName evidence="2">Uncharacterized protein</fullName>
    </submittedName>
</protein>
<comment type="caution">
    <text evidence="2">The sequence shown here is derived from an EMBL/GenBank/DDBJ whole genome shotgun (WGS) entry which is preliminary data.</text>
</comment>
<gene>
    <name evidence="2" type="ORF">V5O48_017779</name>
</gene>
<evidence type="ECO:0000313" key="3">
    <source>
        <dbReference type="Proteomes" id="UP001465976"/>
    </source>
</evidence>
<name>A0ABR3EN14_9AGAR</name>
<feature type="non-terminal residue" evidence="2">
    <location>
        <position position="72"/>
    </location>
</feature>
<feature type="compositionally biased region" description="Polar residues" evidence="1">
    <location>
        <begin position="54"/>
        <end position="72"/>
    </location>
</feature>
<evidence type="ECO:0000256" key="1">
    <source>
        <dbReference type="SAM" id="MobiDB-lite"/>
    </source>
</evidence>
<reference evidence="2 3" key="1">
    <citation type="submission" date="2024-02" db="EMBL/GenBank/DDBJ databases">
        <title>A draft genome for the cacao thread blight pathogen Marasmius crinis-equi.</title>
        <authorList>
            <person name="Cohen S.P."/>
            <person name="Baruah I.K."/>
            <person name="Amoako-Attah I."/>
            <person name="Bukari Y."/>
            <person name="Meinhardt L.W."/>
            <person name="Bailey B.A."/>
        </authorList>
    </citation>
    <scope>NUCLEOTIDE SEQUENCE [LARGE SCALE GENOMIC DNA]</scope>
    <source>
        <strain evidence="2 3">GH-76</strain>
    </source>
</reference>
<proteinExistence type="predicted"/>
<dbReference type="EMBL" id="JBAHYK010002891">
    <property type="protein sequence ID" value="KAL0564269.1"/>
    <property type="molecule type" value="Genomic_DNA"/>
</dbReference>